<dbReference type="VEuPathDB" id="VectorBase:GAUT000452"/>
<keyword evidence="1" id="KW-0732">Signal</keyword>
<dbReference type="EnsemblMetazoa" id="GAUT000452-RA">
    <property type="protein sequence ID" value="GAUT000452-PA"/>
    <property type="gene ID" value="GAUT000452"/>
</dbReference>
<name>A0A1A9UD38_GLOAU</name>
<feature type="chain" id="PRO_5008398412" evidence="1">
    <location>
        <begin position="17"/>
        <end position="153"/>
    </location>
</feature>
<keyword evidence="3" id="KW-1185">Reference proteome</keyword>
<feature type="signal peptide" evidence="1">
    <location>
        <begin position="1"/>
        <end position="16"/>
    </location>
</feature>
<reference evidence="2" key="1">
    <citation type="submission" date="2020-05" db="UniProtKB">
        <authorList>
            <consortium name="EnsemblMetazoa"/>
        </authorList>
    </citation>
    <scope>IDENTIFICATION</scope>
    <source>
        <strain evidence="2">TTRI</strain>
    </source>
</reference>
<evidence type="ECO:0000313" key="2">
    <source>
        <dbReference type="EnsemblMetazoa" id="GAUT000452-PA"/>
    </source>
</evidence>
<evidence type="ECO:0000256" key="1">
    <source>
        <dbReference type="SAM" id="SignalP"/>
    </source>
</evidence>
<proteinExistence type="predicted"/>
<dbReference type="AlphaFoldDB" id="A0A1A9UD38"/>
<dbReference type="Proteomes" id="UP000078200">
    <property type="component" value="Unassembled WGS sequence"/>
</dbReference>
<sequence length="153" mass="17396">MAIIILKFVILGCTTADPYRKLDAGSALPVSNLVTLARRGRPLDLNDQALLAAVEDESLTRILAENFNNSVLQFMFFGDHWLGGQSRVIAPPLTSIGLDQLRKSWSARPNHWSLAWGQERQLWRQPIHLSLFFFRYASSKPCHFTSRFLKVEV</sequence>
<protein>
    <submittedName>
        <fullName evidence="2">Uncharacterized protein</fullName>
    </submittedName>
</protein>
<organism evidence="2 3">
    <name type="scientific">Glossina austeni</name>
    <name type="common">Savannah tsetse fly</name>
    <dbReference type="NCBI Taxonomy" id="7395"/>
    <lineage>
        <taxon>Eukaryota</taxon>
        <taxon>Metazoa</taxon>
        <taxon>Ecdysozoa</taxon>
        <taxon>Arthropoda</taxon>
        <taxon>Hexapoda</taxon>
        <taxon>Insecta</taxon>
        <taxon>Pterygota</taxon>
        <taxon>Neoptera</taxon>
        <taxon>Endopterygota</taxon>
        <taxon>Diptera</taxon>
        <taxon>Brachycera</taxon>
        <taxon>Muscomorpha</taxon>
        <taxon>Hippoboscoidea</taxon>
        <taxon>Glossinidae</taxon>
        <taxon>Glossina</taxon>
    </lineage>
</organism>
<evidence type="ECO:0000313" key="3">
    <source>
        <dbReference type="Proteomes" id="UP000078200"/>
    </source>
</evidence>
<accession>A0A1A9UD38</accession>